<keyword evidence="2" id="KW-0472">Membrane</keyword>
<feature type="region of interest" description="Disordered" evidence="1">
    <location>
        <begin position="31"/>
        <end position="50"/>
    </location>
</feature>
<dbReference type="STRING" id="1527607.SAMN05428957_107140"/>
<gene>
    <name evidence="3" type="ORF">SAMN05428957_107140</name>
</gene>
<name>A0A1G9U2J4_9BURK</name>
<keyword evidence="2" id="KW-0812">Transmembrane</keyword>
<dbReference type="OrthoDB" id="8564508at2"/>
<sequence>MAGWLSALKFVPWGQVIDAAPQIVQGARKLMRRGDENTPQPPAAPAAVHLGGEPRDVLGEQLAALQQRVNQLQEEQRASAVLIRSLAEQNAQVVRAVEALRVRSRWLALACALLGVASTGLLAWVLSH</sequence>
<evidence type="ECO:0000313" key="3">
    <source>
        <dbReference type="EMBL" id="SDM54116.1"/>
    </source>
</evidence>
<dbReference type="RefSeq" id="WP_091570907.1">
    <property type="nucleotide sequence ID" value="NZ_FNHP01000007.1"/>
</dbReference>
<keyword evidence="4" id="KW-1185">Reference proteome</keyword>
<evidence type="ECO:0000256" key="2">
    <source>
        <dbReference type="SAM" id="Phobius"/>
    </source>
</evidence>
<evidence type="ECO:0000256" key="1">
    <source>
        <dbReference type="SAM" id="MobiDB-lite"/>
    </source>
</evidence>
<organism evidence="3 4">
    <name type="scientific">Oryzisolibacter propanilivorax</name>
    <dbReference type="NCBI Taxonomy" id="1527607"/>
    <lineage>
        <taxon>Bacteria</taxon>
        <taxon>Pseudomonadati</taxon>
        <taxon>Pseudomonadota</taxon>
        <taxon>Betaproteobacteria</taxon>
        <taxon>Burkholderiales</taxon>
        <taxon>Comamonadaceae</taxon>
        <taxon>Oryzisolibacter</taxon>
    </lineage>
</organism>
<proteinExistence type="predicted"/>
<dbReference type="EMBL" id="FNHP01000007">
    <property type="protein sequence ID" value="SDM54116.1"/>
    <property type="molecule type" value="Genomic_DNA"/>
</dbReference>
<dbReference type="Proteomes" id="UP000198552">
    <property type="component" value="Unassembled WGS sequence"/>
</dbReference>
<accession>A0A1G9U2J4</accession>
<reference evidence="4" key="1">
    <citation type="submission" date="2016-10" db="EMBL/GenBank/DDBJ databases">
        <authorList>
            <person name="Varghese N."/>
            <person name="Submissions S."/>
        </authorList>
    </citation>
    <scope>NUCLEOTIDE SEQUENCE [LARGE SCALE GENOMIC DNA]</scope>
    <source>
        <strain evidence="4">EPL6</strain>
    </source>
</reference>
<protein>
    <submittedName>
        <fullName evidence="3">Uncharacterized protein</fullName>
    </submittedName>
</protein>
<feature type="transmembrane region" description="Helical" evidence="2">
    <location>
        <begin position="106"/>
        <end position="126"/>
    </location>
</feature>
<keyword evidence="2" id="KW-1133">Transmembrane helix</keyword>
<dbReference type="AlphaFoldDB" id="A0A1G9U2J4"/>
<evidence type="ECO:0000313" key="4">
    <source>
        <dbReference type="Proteomes" id="UP000198552"/>
    </source>
</evidence>